<protein>
    <submittedName>
        <fullName evidence="1">Uncharacterized protein</fullName>
    </submittedName>
</protein>
<dbReference type="EMBL" id="KZ613471">
    <property type="protein sequence ID" value="PMD25123.1"/>
    <property type="molecule type" value="Genomic_DNA"/>
</dbReference>
<accession>A0A2J6QFS3</accession>
<sequence>MRGLETRPLPNANGKIPTVLDPSCRRGQGCMDGAASDSSMRTTIVDPTSKPTAQELLPRLIGFPLETRALLHDMWQLFLAVQLIPVSAAAFACEIKSTLSSLGKLGRTGWWTVDRGPWTVDARMMMTHDFGDACFLIAANTVRRWAVSGQWAELWSV</sequence>
<evidence type="ECO:0000313" key="1">
    <source>
        <dbReference type="EMBL" id="PMD25123.1"/>
    </source>
</evidence>
<keyword evidence="2" id="KW-1185">Reference proteome</keyword>
<name>A0A2J6QFS3_9HELO</name>
<dbReference type="AlphaFoldDB" id="A0A2J6QFS3"/>
<proteinExistence type="predicted"/>
<reference evidence="1 2" key="1">
    <citation type="submission" date="2016-05" db="EMBL/GenBank/DDBJ databases">
        <title>A degradative enzymes factory behind the ericoid mycorrhizal symbiosis.</title>
        <authorList>
            <consortium name="DOE Joint Genome Institute"/>
            <person name="Martino E."/>
            <person name="Morin E."/>
            <person name="Grelet G."/>
            <person name="Kuo A."/>
            <person name="Kohler A."/>
            <person name="Daghino S."/>
            <person name="Barry K."/>
            <person name="Choi C."/>
            <person name="Cichocki N."/>
            <person name="Clum A."/>
            <person name="Copeland A."/>
            <person name="Hainaut M."/>
            <person name="Haridas S."/>
            <person name="Labutti K."/>
            <person name="Lindquist E."/>
            <person name="Lipzen A."/>
            <person name="Khouja H.-R."/>
            <person name="Murat C."/>
            <person name="Ohm R."/>
            <person name="Olson A."/>
            <person name="Spatafora J."/>
            <person name="Veneault-Fourrey C."/>
            <person name="Henrissat B."/>
            <person name="Grigoriev I."/>
            <person name="Martin F."/>
            <person name="Perotto S."/>
        </authorList>
    </citation>
    <scope>NUCLEOTIDE SEQUENCE [LARGE SCALE GENOMIC DNA]</scope>
    <source>
        <strain evidence="1 2">UAMH 7357</strain>
    </source>
</reference>
<evidence type="ECO:0000313" key="2">
    <source>
        <dbReference type="Proteomes" id="UP000235672"/>
    </source>
</evidence>
<dbReference type="Proteomes" id="UP000235672">
    <property type="component" value="Unassembled WGS sequence"/>
</dbReference>
<gene>
    <name evidence="1" type="ORF">NA56DRAFT_699931</name>
</gene>
<organism evidence="1 2">
    <name type="scientific">Hyaloscypha hepaticicola</name>
    <dbReference type="NCBI Taxonomy" id="2082293"/>
    <lineage>
        <taxon>Eukaryota</taxon>
        <taxon>Fungi</taxon>
        <taxon>Dikarya</taxon>
        <taxon>Ascomycota</taxon>
        <taxon>Pezizomycotina</taxon>
        <taxon>Leotiomycetes</taxon>
        <taxon>Helotiales</taxon>
        <taxon>Hyaloscyphaceae</taxon>
        <taxon>Hyaloscypha</taxon>
    </lineage>
</organism>